<evidence type="ECO:0000256" key="3">
    <source>
        <dbReference type="ARBA" id="ARBA00014738"/>
    </source>
</evidence>
<dbReference type="InterPro" id="IPR056411">
    <property type="entry name" value="CysS_C"/>
</dbReference>
<dbReference type="GO" id="GO:0046872">
    <property type="term" value="F:metal ion binding"/>
    <property type="evidence" value="ECO:0007669"/>
    <property type="project" value="UniProtKB-KW"/>
</dbReference>
<keyword evidence="9" id="KW-0648">Protein biosynthesis</keyword>
<dbReference type="Gene3D" id="3.40.50.620">
    <property type="entry name" value="HUPs"/>
    <property type="match status" value="1"/>
</dbReference>
<evidence type="ECO:0000256" key="4">
    <source>
        <dbReference type="ARBA" id="ARBA00022598"/>
    </source>
</evidence>
<evidence type="ECO:0000256" key="6">
    <source>
        <dbReference type="ARBA" id="ARBA00022741"/>
    </source>
</evidence>
<dbReference type="InterPro" id="IPR015803">
    <property type="entry name" value="Cys-tRNA-ligase"/>
</dbReference>
<dbReference type="PANTHER" id="PTHR10890">
    <property type="entry name" value="CYSTEINYL-TRNA SYNTHETASE"/>
    <property type="match status" value="1"/>
</dbReference>
<dbReference type="NCBIfam" id="TIGR00435">
    <property type="entry name" value="cysS"/>
    <property type="match status" value="1"/>
</dbReference>
<evidence type="ECO:0000256" key="7">
    <source>
        <dbReference type="ARBA" id="ARBA00022833"/>
    </source>
</evidence>
<dbReference type="Gene3D" id="1.20.120.1910">
    <property type="entry name" value="Cysteine-tRNA ligase, C-terminal anti-codon recognition domain"/>
    <property type="match status" value="1"/>
</dbReference>
<dbReference type="SUPFAM" id="SSF47323">
    <property type="entry name" value="Anticodon-binding domain of a subclass of class I aminoacyl-tRNA synthetases"/>
    <property type="match status" value="1"/>
</dbReference>
<evidence type="ECO:0000313" key="14">
    <source>
        <dbReference type="EMBL" id="CAB4574365.1"/>
    </source>
</evidence>
<keyword evidence="7" id="KW-0862">Zinc</keyword>
<dbReference type="EC" id="6.1.1.16" evidence="2"/>
<keyword evidence="8" id="KW-0067">ATP-binding</keyword>
<comment type="cofactor">
    <cofactor evidence="1">
        <name>Zn(2+)</name>
        <dbReference type="ChEBI" id="CHEBI:29105"/>
    </cofactor>
</comment>
<dbReference type="InterPro" id="IPR014729">
    <property type="entry name" value="Rossmann-like_a/b/a_fold"/>
</dbReference>
<accession>A0A6J6EGF0</accession>
<keyword evidence="10" id="KW-0030">Aminoacyl-tRNA synthetase</keyword>
<evidence type="ECO:0000256" key="9">
    <source>
        <dbReference type="ARBA" id="ARBA00022917"/>
    </source>
</evidence>
<dbReference type="InterPro" id="IPR024909">
    <property type="entry name" value="Cys-tRNA/MSH_ligase"/>
</dbReference>
<keyword evidence="4" id="KW-0436">Ligase</keyword>
<dbReference type="PANTHER" id="PTHR10890:SF3">
    <property type="entry name" value="CYSTEINE--TRNA LIGASE, CYTOPLASMIC"/>
    <property type="match status" value="1"/>
</dbReference>
<keyword evidence="6" id="KW-0547">Nucleotide-binding</keyword>
<evidence type="ECO:0000256" key="2">
    <source>
        <dbReference type="ARBA" id="ARBA00012832"/>
    </source>
</evidence>
<dbReference type="PRINTS" id="PR00983">
    <property type="entry name" value="TRNASYNTHCYS"/>
</dbReference>
<protein>
    <recommendedName>
        <fullName evidence="3">Cysteine--tRNA ligase</fullName>
        <ecNumber evidence="2">6.1.1.16</ecNumber>
    </recommendedName>
    <alternativeName>
        <fullName evidence="11">Cysteinyl-tRNA synthetase</fullName>
    </alternativeName>
</protein>
<dbReference type="GO" id="GO:0004817">
    <property type="term" value="F:cysteine-tRNA ligase activity"/>
    <property type="evidence" value="ECO:0007669"/>
    <property type="project" value="UniProtKB-EC"/>
</dbReference>
<gene>
    <name evidence="14" type="ORF">UFOPK1766_00030</name>
</gene>
<evidence type="ECO:0000259" key="13">
    <source>
        <dbReference type="Pfam" id="PF23493"/>
    </source>
</evidence>
<evidence type="ECO:0000256" key="8">
    <source>
        <dbReference type="ARBA" id="ARBA00022840"/>
    </source>
</evidence>
<reference evidence="14" key="1">
    <citation type="submission" date="2020-05" db="EMBL/GenBank/DDBJ databases">
        <authorList>
            <person name="Chiriac C."/>
            <person name="Salcher M."/>
            <person name="Ghai R."/>
            <person name="Kavagutti S V."/>
        </authorList>
    </citation>
    <scope>NUCLEOTIDE SEQUENCE</scope>
</reference>
<dbReference type="HAMAP" id="MF_00041">
    <property type="entry name" value="Cys_tRNA_synth"/>
    <property type="match status" value="1"/>
</dbReference>
<dbReference type="GO" id="GO:0005829">
    <property type="term" value="C:cytosol"/>
    <property type="evidence" value="ECO:0007669"/>
    <property type="project" value="TreeGrafter"/>
</dbReference>
<name>A0A6J6EGF0_9ZZZZ</name>
<dbReference type="SUPFAM" id="SSF52374">
    <property type="entry name" value="Nucleotidylyl transferase"/>
    <property type="match status" value="1"/>
</dbReference>
<proteinExistence type="inferred from homology"/>
<dbReference type="EMBL" id="CAEZTW010000002">
    <property type="protein sequence ID" value="CAB4574365.1"/>
    <property type="molecule type" value="Genomic_DNA"/>
</dbReference>
<evidence type="ECO:0000256" key="5">
    <source>
        <dbReference type="ARBA" id="ARBA00022723"/>
    </source>
</evidence>
<dbReference type="CDD" id="cd00672">
    <property type="entry name" value="CysRS_core"/>
    <property type="match status" value="1"/>
</dbReference>
<dbReference type="AlphaFoldDB" id="A0A6J6EGF0"/>
<feature type="domain" description="Cysteinyl-tRNA ligase anticodon binding" evidence="13">
    <location>
        <begin position="414"/>
        <end position="461"/>
    </location>
</feature>
<organism evidence="14">
    <name type="scientific">freshwater metagenome</name>
    <dbReference type="NCBI Taxonomy" id="449393"/>
    <lineage>
        <taxon>unclassified sequences</taxon>
        <taxon>metagenomes</taxon>
        <taxon>ecological metagenomes</taxon>
    </lineage>
</organism>
<sequence length="466" mass="53285">MSIAEISLFDTKSRKLQPLKSSDGKRIRIYSCGPTVYRDAHVGNMRTFLLGDLVTRTAKFLGHDVEFVQNITDVGHMSEDFVEDKILAQAKAESKDPFEIARIYEVRFHKDLSHLNITPADKYPKASECIEMMQDLISKLIAKNHAYVGSDKCVYFSAQSFPGYGAISGNRLDSLKPGHRFEYTEDGAKRFHADWALWKAAGDRTQMIWDSPWGAGFPGWHIECSAMSLHYLDEFVDLHLGGIDLRFPHHEDERAQSNCAIDKEAVELWVHGEHLLFEGRKMAKSTGNVVLISDLIEKHIDPLALRLCFLENRYRSQMDLSWESLKAAHSLLQRWREKIQLWQQDSNIDSPLTQKLIAEIVTDFRQDLDTPRALQKLRNLEKSESISDGSKHLVFKSVDQLFGLNLLNQIAQKELSLDAQKLLQEREVARKSGDFSQSDRLRNELEKLGIAVKDGKSGQSWDWIIN</sequence>
<feature type="domain" description="tRNA synthetases class I catalytic" evidence="12">
    <location>
        <begin position="21"/>
        <end position="329"/>
    </location>
</feature>
<dbReference type="InterPro" id="IPR032678">
    <property type="entry name" value="tRNA-synt_1_cat_dom"/>
</dbReference>
<evidence type="ECO:0000256" key="10">
    <source>
        <dbReference type="ARBA" id="ARBA00023146"/>
    </source>
</evidence>
<dbReference type="InterPro" id="IPR009080">
    <property type="entry name" value="tRNAsynth_Ia_anticodon-bd"/>
</dbReference>
<evidence type="ECO:0000256" key="1">
    <source>
        <dbReference type="ARBA" id="ARBA00001947"/>
    </source>
</evidence>
<dbReference type="Pfam" id="PF01406">
    <property type="entry name" value="tRNA-synt_1e"/>
    <property type="match status" value="1"/>
</dbReference>
<keyword evidence="5" id="KW-0479">Metal-binding</keyword>
<dbReference type="Pfam" id="PF23493">
    <property type="entry name" value="CysS_C"/>
    <property type="match status" value="1"/>
</dbReference>
<dbReference type="GO" id="GO:0006423">
    <property type="term" value="P:cysteinyl-tRNA aminoacylation"/>
    <property type="evidence" value="ECO:0007669"/>
    <property type="project" value="InterPro"/>
</dbReference>
<dbReference type="GO" id="GO:0005524">
    <property type="term" value="F:ATP binding"/>
    <property type="evidence" value="ECO:0007669"/>
    <property type="project" value="UniProtKB-KW"/>
</dbReference>
<evidence type="ECO:0000259" key="12">
    <source>
        <dbReference type="Pfam" id="PF01406"/>
    </source>
</evidence>
<evidence type="ECO:0000256" key="11">
    <source>
        <dbReference type="ARBA" id="ARBA00031499"/>
    </source>
</evidence>